<dbReference type="AlphaFoldDB" id="A0A1Y2JWP1"/>
<evidence type="ECO:0000256" key="4">
    <source>
        <dbReference type="ARBA" id="ARBA00022825"/>
    </source>
</evidence>
<feature type="active site" description="Charge relay system" evidence="5">
    <location>
        <position position="118"/>
    </location>
</feature>
<dbReference type="PROSITE" id="PS51892">
    <property type="entry name" value="SUBTILASE"/>
    <property type="match status" value="1"/>
</dbReference>
<comment type="caution">
    <text evidence="7">The sequence shown here is derived from an EMBL/GenBank/DDBJ whole genome shotgun (WGS) entry which is preliminary data.</text>
</comment>
<dbReference type="RefSeq" id="WP_085398552.1">
    <property type="nucleotide sequence ID" value="NZ_NAFL01000189.1"/>
</dbReference>
<dbReference type="Gene3D" id="3.40.50.200">
    <property type="entry name" value="Peptidase S8/S53 domain"/>
    <property type="match status" value="1"/>
</dbReference>
<evidence type="ECO:0000256" key="2">
    <source>
        <dbReference type="ARBA" id="ARBA00022670"/>
    </source>
</evidence>
<dbReference type="CDD" id="cd00306">
    <property type="entry name" value="Peptidases_S8_S53"/>
    <property type="match status" value="1"/>
</dbReference>
<dbReference type="GO" id="GO:0006508">
    <property type="term" value="P:proteolysis"/>
    <property type="evidence" value="ECO:0007669"/>
    <property type="project" value="UniProtKB-KW"/>
</dbReference>
<feature type="active site" description="Charge relay system" evidence="5">
    <location>
        <position position="332"/>
    </location>
</feature>
<gene>
    <name evidence="7" type="ORF">BSZ19_03710</name>
</gene>
<proteinExistence type="inferred from homology"/>
<keyword evidence="2 5" id="KW-0645">Protease</keyword>
<dbReference type="Pfam" id="PF00082">
    <property type="entry name" value="Peptidase_S8"/>
    <property type="match status" value="1"/>
</dbReference>
<organism evidence="7 8">
    <name type="scientific">Bradyrhizobium japonicum</name>
    <dbReference type="NCBI Taxonomy" id="375"/>
    <lineage>
        <taxon>Bacteria</taxon>
        <taxon>Pseudomonadati</taxon>
        <taxon>Pseudomonadota</taxon>
        <taxon>Alphaproteobacteria</taxon>
        <taxon>Hyphomicrobiales</taxon>
        <taxon>Nitrobacteraceae</taxon>
        <taxon>Bradyrhizobium</taxon>
    </lineage>
</organism>
<dbReference type="EMBL" id="NAFL01000189">
    <property type="protein sequence ID" value="OSJ36545.1"/>
    <property type="molecule type" value="Genomic_DNA"/>
</dbReference>
<dbReference type="PANTHER" id="PTHR43806:SF11">
    <property type="entry name" value="CEREVISIN-RELATED"/>
    <property type="match status" value="1"/>
</dbReference>
<dbReference type="InterPro" id="IPR050131">
    <property type="entry name" value="Peptidase_S8_subtilisin-like"/>
</dbReference>
<dbReference type="InterPro" id="IPR000209">
    <property type="entry name" value="Peptidase_S8/S53_dom"/>
</dbReference>
<dbReference type="PANTHER" id="PTHR43806">
    <property type="entry name" value="PEPTIDASE S8"/>
    <property type="match status" value="1"/>
</dbReference>
<evidence type="ECO:0000313" key="7">
    <source>
        <dbReference type="EMBL" id="OSJ36545.1"/>
    </source>
</evidence>
<protein>
    <recommendedName>
        <fullName evidence="6">Peptidase S8/S53 domain-containing protein</fullName>
    </recommendedName>
</protein>
<keyword evidence="4 5" id="KW-0720">Serine protease</keyword>
<dbReference type="PRINTS" id="PR00723">
    <property type="entry name" value="SUBTILISIN"/>
</dbReference>
<dbReference type="InterPro" id="IPR023828">
    <property type="entry name" value="Peptidase_S8_Ser-AS"/>
</dbReference>
<dbReference type="SUPFAM" id="SSF52743">
    <property type="entry name" value="Subtilisin-like"/>
    <property type="match status" value="1"/>
</dbReference>
<evidence type="ECO:0000259" key="6">
    <source>
        <dbReference type="Pfam" id="PF00082"/>
    </source>
</evidence>
<feature type="active site" description="Charge relay system" evidence="5">
    <location>
        <position position="148"/>
    </location>
</feature>
<evidence type="ECO:0000256" key="3">
    <source>
        <dbReference type="ARBA" id="ARBA00022801"/>
    </source>
</evidence>
<evidence type="ECO:0000313" key="8">
    <source>
        <dbReference type="Proteomes" id="UP000193335"/>
    </source>
</evidence>
<evidence type="ECO:0000256" key="5">
    <source>
        <dbReference type="PROSITE-ProRule" id="PRU01240"/>
    </source>
</evidence>
<keyword evidence="3 5" id="KW-0378">Hydrolase</keyword>
<dbReference type="InterPro" id="IPR036852">
    <property type="entry name" value="Peptidase_S8/S53_dom_sf"/>
</dbReference>
<dbReference type="InterPro" id="IPR015500">
    <property type="entry name" value="Peptidase_S8_subtilisin-rel"/>
</dbReference>
<dbReference type="GO" id="GO:0004252">
    <property type="term" value="F:serine-type endopeptidase activity"/>
    <property type="evidence" value="ECO:0007669"/>
    <property type="project" value="UniProtKB-UniRule"/>
</dbReference>
<dbReference type="PROSITE" id="PS00138">
    <property type="entry name" value="SUBTILASE_SER"/>
    <property type="match status" value="1"/>
</dbReference>
<comment type="similarity">
    <text evidence="1 5">Belongs to the peptidase S8 family.</text>
</comment>
<reference evidence="7 8" key="1">
    <citation type="submission" date="2017-03" db="EMBL/GenBank/DDBJ databases">
        <title>Whole genome sequences of fourteen strains of Bradyrhizobium canariense and one strain of Bradyrhizobium japonicum isolated from Lupinus (Papilionoideae: Genisteae) species in Algeria.</title>
        <authorList>
            <person name="Crovadore J."/>
            <person name="Chekireb D."/>
            <person name="Brachmann A."/>
            <person name="Chablais R."/>
            <person name="Cochard B."/>
            <person name="Lefort F."/>
        </authorList>
    </citation>
    <scope>NUCLEOTIDE SEQUENCE [LARGE SCALE GENOMIC DNA]</scope>
    <source>
        <strain evidence="7 8">UBMA197</strain>
    </source>
</reference>
<accession>A0A1Y2JWP1</accession>
<feature type="domain" description="Peptidase S8/S53" evidence="6">
    <location>
        <begin position="109"/>
        <end position="351"/>
    </location>
</feature>
<name>A0A1Y2JWP1_BRAJP</name>
<sequence>MSENKIDFAVSDDDGNGVAARIFLFIRRPDAEVADPLMGMSDQSGWVSFVLPPRAVFECLVARAPGYWTAYCDDIADCVPITMRRLPDVVESAWWLNCLGIDTSRSKRGANIKIGVVDTGFSKGDGIRHVHEIGGARQQGGDEFEPGHGELVCRVLGDRSKKARRWMSAAPGAQIFFADATHSDEPEKVSALGAAIAINKLLDAKVDLINLSWGEPFEDDRVLDAIKAADELGVAVVAASGNDPNDQQVYFPARHESCIAVTAFGKTGWGEAGSVVAYDQKHSRMVGKAPSGDAIYFWCNSTCGVDVNGTAPGAGILVQRKNEIYAALSGTSFAAPLACGALAVALAQDKEYLDMPRSKDRTQHARSVFLKMCVSVGLDYSSQGYGSPFAAGGR</sequence>
<dbReference type="Proteomes" id="UP000193335">
    <property type="component" value="Unassembled WGS sequence"/>
</dbReference>
<evidence type="ECO:0000256" key="1">
    <source>
        <dbReference type="ARBA" id="ARBA00011073"/>
    </source>
</evidence>